<proteinExistence type="predicted"/>
<keyword evidence="2" id="KW-1185">Reference proteome</keyword>
<dbReference type="RefSeq" id="WP_123045884.1">
    <property type="nucleotide sequence ID" value="NZ_RDSR01000012.1"/>
</dbReference>
<gene>
    <name evidence="1" type="ORF">EEJ31_08530</name>
</gene>
<protein>
    <submittedName>
        <fullName evidence="1">Uncharacterized protein</fullName>
    </submittedName>
</protein>
<sequence length="149" mass="16846">MNPNECAPRLRYDAIRQCDWATHPILNRLTRATDAWDNEWHFFFAGFPAVQEAMLRRIRLATAVVGSGSFVCVDQIDRHYDHLFDEPANVRWYLADPLLDSREWAALVPSGFDLAGGEALEEFEHETDLAVSLALRNLAEEALSEAAVS</sequence>
<dbReference type="EMBL" id="RDSR01000012">
    <property type="protein sequence ID" value="RNE62261.1"/>
    <property type="molecule type" value="Genomic_DNA"/>
</dbReference>
<evidence type="ECO:0000313" key="1">
    <source>
        <dbReference type="EMBL" id="RNE62261.1"/>
    </source>
</evidence>
<reference evidence="1 2" key="1">
    <citation type="submission" date="2018-11" db="EMBL/GenBank/DDBJ databases">
        <title>Cryobacterium sp. nov., isolated from rhizosphere soil of lettuce.</title>
        <authorList>
            <person name="Wang Y."/>
        </authorList>
    </citation>
    <scope>NUCLEOTIDE SEQUENCE [LARGE SCALE GENOMIC DNA]</scope>
    <source>
        <strain evidence="1 2">NEAU-85</strain>
    </source>
</reference>
<dbReference type="OrthoDB" id="2270427at2"/>
<evidence type="ECO:0000313" key="2">
    <source>
        <dbReference type="Proteomes" id="UP000279859"/>
    </source>
</evidence>
<dbReference type="AlphaFoldDB" id="A0A3M8L9T5"/>
<dbReference type="Proteomes" id="UP000279859">
    <property type="component" value="Unassembled WGS sequence"/>
</dbReference>
<accession>A0A3M8L9T5</accession>
<organism evidence="1 2">
    <name type="scientific">Cryobacterium tepidiphilum</name>
    <dbReference type="NCBI Taxonomy" id="2486026"/>
    <lineage>
        <taxon>Bacteria</taxon>
        <taxon>Bacillati</taxon>
        <taxon>Actinomycetota</taxon>
        <taxon>Actinomycetes</taxon>
        <taxon>Micrococcales</taxon>
        <taxon>Microbacteriaceae</taxon>
        <taxon>Cryobacterium</taxon>
    </lineage>
</organism>
<comment type="caution">
    <text evidence="1">The sequence shown here is derived from an EMBL/GenBank/DDBJ whole genome shotgun (WGS) entry which is preliminary data.</text>
</comment>
<name>A0A3M8L9T5_9MICO</name>